<protein>
    <recommendedName>
        <fullName evidence="4">Chromo domain-containing protein</fullName>
    </recommendedName>
</protein>
<name>A0A550CKT1_9AGAR</name>
<feature type="region of interest" description="Disordered" evidence="3">
    <location>
        <begin position="1"/>
        <end position="20"/>
    </location>
</feature>
<dbReference type="SMART" id="SM00298">
    <property type="entry name" value="CHROMO"/>
    <property type="match status" value="1"/>
</dbReference>
<dbReference type="InterPro" id="IPR016197">
    <property type="entry name" value="Chromo-like_dom_sf"/>
</dbReference>
<keyword evidence="2" id="KW-0539">Nucleus</keyword>
<dbReference type="InterPro" id="IPR051219">
    <property type="entry name" value="Heterochromatin_chromo-domain"/>
</dbReference>
<dbReference type="Gene3D" id="2.40.50.40">
    <property type="match status" value="2"/>
</dbReference>
<evidence type="ECO:0000256" key="1">
    <source>
        <dbReference type="ARBA" id="ARBA00004123"/>
    </source>
</evidence>
<dbReference type="Proteomes" id="UP000320762">
    <property type="component" value="Unassembled WGS sequence"/>
</dbReference>
<dbReference type="InterPro" id="IPR008251">
    <property type="entry name" value="Chromo_shadow_dom"/>
</dbReference>
<accession>A0A550CKT1</accession>
<dbReference type="STRING" id="97359.A0A550CKT1"/>
<dbReference type="PANTHER" id="PTHR22812">
    <property type="entry name" value="CHROMOBOX PROTEIN"/>
    <property type="match status" value="1"/>
</dbReference>
<comment type="subcellular location">
    <subcellularLocation>
        <location evidence="1">Nucleus</location>
    </subcellularLocation>
</comment>
<dbReference type="GO" id="GO:0006338">
    <property type="term" value="P:chromatin remodeling"/>
    <property type="evidence" value="ECO:0007669"/>
    <property type="project" value="UniProtKB-ARBA"/>
</dbReference>
<reference evidence="5 6" key="1">
    <citation type="journal article" date="2019" name="New Phytol.">
        <title>Comparative genomics reveals unique wood-decay strategies and fruiting body development in the Schizophyllaceae.</title>
        <authorList>
            <person name="Almasi E."/>
            <person name="Sahu N."/>
            <person name="Krizsan K."/>
            <person name="Balint B."/>
            <person name="Kovacs G.M."/>
            <person name="Kiss B."/>
            <person name="Cseklye J."/>
            <person name="Drula E."/>
            <person name="Henrissat B."/>
            <person name="Nagy I."/>
            <person name="Chovatia M."/>
            <person name="Adam C."/>
            <person name="LaButti K."/>
            <person name="Lipzen A."/>
            <person name="Riley R."/>
            <person name="Grigoriev I.V."/>
            <person name="Nagy L.G."/>
        </authorList>
    </citation>
    <scope>NUCLEOTIDE SEQUENCE [LARGE SCALE GENOMIC DNA]</scope>
    <source>
        <strain evidence="5 6">NL-1724</strain>
    </source>
</reference>
<dbReference type="EMBL" id="VDMD01000005">
    <property type="protein sequence ID" value="TRM65388.1"/>
    <property type="molecule type" value="Genomic_DNA"/>
</dbReference>
<feature type="compositionally biased region" description="Acidic residues" evidence="3">
    <location>
        <begin position="11"/>
        <end position="20"/>
    </location>
</feature>
<gene>
    <name evidence="5" type="ORF">BD626DRAFT_488615</name>
</gene>
<sequence length="228" mass="25946">MAEETNSVASGEEEEEYEIESIVDHQEKKFGKQLGFLVKWKGYGEEDNSWVSEEDAQNAKDIIVEYWRQVNAKKAKSAASTSVKRGRKSEPRPASEAPKKRGRQSKAASSDPPDAEEEPPVPKKQRKSKATSASAPVTSMDVDEDETESINEPVVKAMESKYHKMDSWEHLIQEIETVEKDPEGQDHLWIYVVLKDGKRVRETSTIAKQKFPNALIAYYESNLRWRST</sequence>
<evidence type="ECO:0000313" key="5">
    <source>
        <dbReference type="EMBL" id="TRM65388.1"/>
    </source>
</evidence>
<dbReference type="SMART" id="SM00300">
    <property type="entry name" value="ChSh"/>
    <property type="match status" value="1"/>
</dbReference>
<evidence type="ECO:0000313" key="6">
    <source>
        <dbReference type="Proteomes" id="UP000320762"/>
    </source>
</evidence>
<dbReference type="Pfam" id="PF01393">
    <property type="entry name" value="Chromo_shadow"/>
    <property type="match status" value="1"/>
</dbReference>
<dbReference type="InterPro" id="IPR000953">
    <property type="entry name" value="Chromo/chromo_shadow_dom"/>
</dbReference>
<organism evidence="5 6">
    <name type="scientific">Schizophyllum amplum</name>
    <dbReference type="NCBI Taxonomy" id="97359"/>
    <lineage>
        <taxon>Eukaryota</taxon>
        <taxon>Fungi</taxon>
        <taxon>Dikarya</taxon>
        <taxon>Basidiomycota</taxon>
        <taxon>Agaricomycotina</taxon>
        <taxon>Agaricomycetes</taxon>
        <taxon>Agaricomycetidae</taxon>
        <taxon>Agaricales</taxon>
        <taxon>Schizophyllaceae</taxon>
        <taxon>Schizophyllum</taxon>
    </lineage>
</organism>
<evidence type="ECO:0000256" key="2">
    <source>
        <dbReference type="ARBA" id="ARBA00023242"/>
    </source>
</evidence>
<dbReference type="PROSITE" id="PS50013">
    <property type="entry name" value="CHROMO_2"/>
    <property type="match status" value="1"/>
</dbReference>
<keyword evidence="6" id="KW-1185">Reference proteome</keyword>
<dbReference type="OrthoDB" id="433924at2759"/>
<dbReference type="GO" id="GO:0005634">
    <property type="term" value="C:nucleus"/>
    <property type="evidence" value="ECO:0007669"/>
    <property type="project" value="UniProtKB-SubCell"/>
</dbReference>
<proteinExistence type="predicted"/>
<feature type="compositionally biased region" description="Basic and acidic residues" evidence="3">
    <location>
        <begin position="88"/>
        <end position="99"/>
    </location>
</feature>
<comment type="caution">
    <text evidence="5">The sequence shown here is derived from an EMBL/GenBank/DDBJ whole genome shotgun (WGS) entry which is preliminary data.</text>
</comment>
<evidence type="ECO:0000259" key="4">
    <source>
        <dbReference type="PROSITE" id="PS50013"/>
    </source>
</evidence>
<evidence type="ECO:0000256" key="3">
    <source>
        <dbReference type="SAM" id="MobiDB-lite"/>
    </source>
</evidence>
<feature type="domain" description="Chromo" evidence="4">
    <location>
        <begin position="17"/>
        <end position="78"/>
    </location>
</feature>
<feature type="compositionally biased region" description="Low complexity" evidence="3">
    <location>
        <begin position="1"/>
        <end position="10"/>
    </location>
</feature>
<dbReference type="Pfam" id="PF00385">
    <property type="entry name" value="Chromo"/>
    <property type="match status" value="1"/>
</dbReference>
<feature type="region of interest" description="Disordered" evidence="3">
    <location>
        <begin position="71"/>
        <end position="151"/>
    </location>
</feature>
<dbReference type="InterPro" id="IPR023780">
    <property type="entry name" value="Chromo_domain"/>
</dbReference>
<dbReference type="SUPFAM" id="SSF54160">
    <property type="entry name" value="Chromo domain-like"/>
    <property type="match status" value="2"/>
</dbReference>
<dbReference type="AlphaFoldDB" id="A0A550CKT1"/>